<sequence length="120" mass="13382">MQPQKVMSTKVFSYPKVLQGSLVIGNTWAILHDPDVYPEPDAFKPERFINPDGSVREDPALTTAFGYGRRICPGRHFVDATLFIVVASLLSVFDIKRGREGEEGSGAFEYRETCTGNLTR</sequence>
<dbReference type="InterPro" id="IPR050364">
    <property type="entry name" value="Cytochrome_P450_fung"/>
</dbReference>
<dbReference type="PANTHER" id="PTHR46300">
    <property type="entry name" value="P450, PUTATIVE (EUROFUNG)-RELATED-RELATED"/>
    <property type="match status" value="1"/>
</dbReference>
<keyword evidence="6 10" id="KW-0560">Oxidoreductase</keyword>
<evidence type="ECO:0000256" key="7">
    <source>
        <dbReference type="ARBA" id="ARBA00023004"/>
    </source>
</evidence>
<proteinExistence type="inferred from homology"/>
<dbReference type="EMBL" id="WTXG01000181">
    <property type="protein sequence ID" value="KAI0291058.1"/>
    <property type="molecule type" value="Genomic_DNA"/>
</dbReference>
<evidence type="ECO:0000256" key="9">
    <source>
        <dbReference type="PIRSR" id="PIRSR602401-1"/>
    </source>
</evidence>
<evidence type="ECO:0000256" key="1">
    <source>
        <dbReference type="ARBA" id="ARBA00001971"/>
    </source>
</evidence>
<evidence type="ECO:0000313" key="12">
    <source>
        <dbReference type="Proteomes" id="UP001203297"/>
    </source>
</evidence>
<evidence type="ECO:0000256" key="8">
    <source>
        <dbReference type="ARBA" id="ARBA00023033"/>
    </source>
</evidence>
<dbReference type="Proteomes" id="UP001203297">
    <property type="component" value="Unassembled WGS sequence"/>
</dbReference>
<keyword evidence="12" id="KW-1185">Reference proteome</keyword>
<dbReference type="Gene3D" id="1.10.630.10">
    <property type="entry name" value="Cytochrome P450"/>
    <property type="match status" value="1"/>
</dbReference>
<dbReference type="InterPro" id="IPR036396">
    <property type="entry name" value="Cyt_P450_sf"/>
</dbReference>
<name>A0AAD4LVE0_9AGAM</name>
<dbReference type="InterPro" id="IPR001128">
    <property type="entry name" value="Cyt_P450"/>
</dbReference>
<dbReference type="InterPro" id="IPR002401">
    <property type="entry name" value="Cyt_P450_E_grp-I"/>
</dbReference>
<dbReference type="PRINTS" id="PR00463">
    <property type="entry name" value="EP450I"/>
</dbReference>
<dbReference type="GO" id="GO:0004497">
    <property type="term" value="F:monooxygenase activity"/>
    <property type="evidence" value="ECO:0007669"/>
    <property type="project" value="UniProtKB-KW"/>
</dbReference>
<dbReference type="PANTHER" id="PTHR46300:SF7">
    <property type="entry name" value="P450, PUTATIVE (EUROFUNG)-RELATED"/>
    <property type="match status" value="1"/>
</dbReference>
<comment type="cofactor">
    <cofactor evidence="1 9">
        <name>heme</name>
        <dbReference type="ChEBI" id="CHEBI:30413"/>
    </cofactor>
</comment>
<dbReference type="InterPro" id="IPR017972">
    <property type="entry name" value="Cyt_P450_CS"/>
</dbReference>
<organism evidence="11 12">
    <name type="scientific">Multifurca ochricompacta</name>
    <dbReference type="NCBI Taxonomy" id="376703"/>
    <lineage>
        <taxon>Eukaryota</taxon>
        <taxon>Fungi</taxon>
        <taxon>Dikarya</taxon>
        <taxon>Basidiomycota</taxon>
        <taxon>Agaricomycotina</taxon>
        <taxon>Agaricomycetes</taxon>
        <taxon>Russulales</taxon>
        <taxon>Russulaceae</taxon>
        <taxon>Multifurca</taxon>
    </lineage>
</organism>
<evidence type="ECO:0000256" key="5">
    <source>
        <dbReference type="ARBA" id="ARBA00022723"/>
    </source>
</evidence>
<keyword evidence="7 9" id="KW-0408">Iron</keyword>
<keyword evidence="8 10" id="KW-0503">Monooxygenase</keyword>
<comment type="caution">
    <text evidence="11">The sequence shown here is derived from an EMBL/GenBank/DDBJ whole genome shotgun (WGS) entry which is preliminary data.</text>
</comment>
<comment type="pathway">
    <text evidence="2">Secondary metabolite biosynthesis.</text>
</comment>
<evidence type="ECO:0000256" key="2">
    <source>
        <dbReference type="ARBA" id="ARBA00005179"/>
    </source>
</evidence>
<protein>
    <submittedName>
        <fullName evidence="11">Cytochrome P450</fullName>
    </submittedName>
</protein>
<evidence type="ECO:0000313" key="11">
    <source>
        <dbReference type="EMBL" id="KAI0291058.1"/>
    </source>
</evidence>
<evidence type="ECO:0000256" key="10">
    <source>
        <dbReference type="RuleBase" id="RU000461"/>
    </source>
</evidence>
<dbReference type="AlphaFoldDB" id="A0AAD4LVE0"/>
<accession>A0AAD4LVE0</accession>
<dbReference type="Pfam" id="PF00067">
    <property type="entry name" value="p450"/>
    <property type="match status" value="1"/>
</dbReference>
<evidence type="ECO:0000256" key="6">
    <source>
        <dbReference type="ARBA" id="ARBA00023002"/>
    </source>
</evidence>
<dbReference type="SUPFAM" id="SSF48264">
    <property type="entry name" value="Cytochrome P450"/>
    <property type="match status" value="1"/>
</dbReference>
<gene>
    <name evidence="11" type="ORF">B0F90DRAFT_439829</name>
</gene>
<dbReference type="GO" id="GO:0016705">
    <property type="term" value="F:oxidoreductase activity, acting on paired donors, with incorporation or reduction of molecular oxygen"/>
    <property type="evidence" value="ECO:0007669"/>
    <property type="project" value="InterPro"/>
</dbReference>
<keyword evidence="5 9" id="KW-0479">Metal-binding</keyword>
<keyword evidence="4 9" id="KW-0349">Heme</keyword>
<feature type="binding site" description="axial binding residue" evidence="9">
    <location>
        <position position="72"/>
    </location>
    <ligand>
        <name>heme</name>
        <dbReference type="ChEBI" id="CHEBI:30413"/>
    </ligand>
    <ligandPart>
        <name>Fe</name>
        <dbReference type="ChEBI" id="CHEBI:18248"/>
    </ligandPart>
</feature>
<dbReference type="PROSITE" id="PS00086">
    <property type="entry name" value="CYTOCHROME_P450"/>
    <property type="match status" value="1"/>
</dbReference>
<comment type="similarity">
    <text evidence="3 10">Belongs to the cytochrome P450 family.</text>
</comment>
<evidence type="ECO:0000256" key="3">
    <source>
        <dbReference type="ARBA" id="ARBA00010617"/>
    </source>
</evidence>
<evidence type="ECO:0000256" key="4">
    <source>
        <dbReference type="ARBA" id="ARBA00022617"/>
    </source>
</evidence>
<dbReference type="GO" id="GO:0020037">
    <property type="term" value="F:heme binding"/>
    <property type="evidence" value="ECO:0007669"/>
    <property type="project" value="InterPro"/>
</dbReference>
<reference evidence="11" key="1">
    <citation type="journal article" date="2022" name="New Phytol.">
        <title>Evolutionary transition to the ectomycorrhizal habit in the genomes of a hyperdiverse lineage of mushroom-forming fungi.</title>
        <authorList>
            <person name="Looney B."/>
            <person name="Miyauchi S."/>
            <person name="Morin E."/>
            <person name="Drula E."/>
            <person name="Courty P.E."/>
            <person name="Kohler A."/>
            <person name="Kuo A."/>
            <person name="LaButti K."/>
            <person name="Pangilinan J."/>
            <person name="Lipzen A."/>
            <person name="Riley R."/>
            <person name="Andreopoulos W."/>
            <person name="He G."/>
            <person name="Johnson J."/>
            <person name="Nolan M."/>
            <person name="Tritt A."/>
            <person name="Barry K.W."/>
            <person name="Grigoriev I.V."/>
            <person name="Nagy L.G."/>
            <person name="Hibbett D."/>
            <person name="Henrissat B."/>
            <person name="Matheny P.B."/>
            <person name="Labbe J."/>
            <person name="Martin F.M."/>
        </authorList>
    </citation>
    <scope>NUCLEOTIDE SEQUENCE</scope>
    <source>
        <strain evidence="11">BPL690</strain>
    </source>
</reference>
<dbReference type="GO" id="GO:0005506">
    <property type="term" value="F:iron ion binding"/>
    <property type="evidence" value="ECO:0007669"/>
    <property type="project" value="InterPro"/>
</dbReference>